<dbReference type="Gene3D" id="3.90.930.1">
    <property type="match status" value="2"/>
</dbReference>
<gene>
    <name evidence="2" type="ORF">H8R02_16955</name>
</gene>
<keyword evidence="3" id="KW-1185">Reference proteome</keyword>
<feature type="signal peptide" evidence="1">
    <location>
        <begin position="1"/>
        <end position="18"/>
    </location>
</feature>
<dbReference type="AlphaFoldDB" id="A0A923S378"/>
<evidence type="ECO:0000313" key="2">
    <source>
        <dbReference type="EMBL" id="MBC5766160.1"/>
    </source>
</evidence>
<dbReference type="SUPFAM" id="SSF82185">
    <property type="entry name" value="Histone H3 K4-specific methyltransferase SET7/9 N-terminal domain"/>
    <property type="match status" value="1"/>
</dbReference>
<proteinExistence type="predicted"/>
<evidence type="ECO:0000256" key="1">
    <source>
        <dbReference type="SAM" id="SignalP"/>
    </source>
</evidence>
<organism evidence="2 3">
    <name type="scientific">Ramlibacter albus</name>
    <dbReference type="NCBI Taxonomy" id="2079448"/>
    <lineage>
        <taxon>Bacteria</taxon>
        <taxon>Pseudomonadati</taxon>
        <taxon>Pseudomonadota</taxon>
        <taxon>Betaproteobacteria</taxon>
        <taxon>Burkholderiales</taxon>
        <taxon>Comamonadaceae</taxon>
        <taxon>Ramlibacter</taxon>
    </lineage>
</organism>
<name>A0A923S378_9BURK</name>
<feature type="chain" id="PRO_5036966851" description="Toxin-antitoxin system YwqK family antitoxin" evidence="1">
    <location>
        <begin position="19"/>
        <end position="349"/>
    </location>
</feature>
<sequence length="349" mass="38440">MRRAALPLLLLLACNAHAVQDCDIGGVGVNPANGATTEGKTGIMRCVDRDTRVVQREQELRGGRFIGLVRFYDNGKLAKEHSVNERGNLQGRGREFGPQGQVLFEGEYDNGDLKGISRRFHANGQLRGITVHAPRGEPAAAASFNAQGQLTELRCGARPQLAPAVDDARLCGFGSPSSVDLYNERGVLQFKVNLQDGLRTRVARLDEQGRVRQQEDIDPAKQSRRLQQFADSGTLVRDQRWEAGLPVLDVQHYLNGQPRTKTEWKGSQIVETGYGDDGRVTTTGTWVSARGGRQPTGTHQRFNAAGRLVGESTYDERGRITREKAWDDGGTLLRDDAVFEDGSRKAFSR</sequence>
<comment type="caution">
    <text evidence="2">The sequence shown here is derived from an EMBL/GenBank/DDBJ whole genome shotgun (WGS) entry which is preliminary data.</text>
</comment>
<evidence type="ECO:0000313" key="3">
    <source>
        <dbReference type="Proteomes" id="UP000596827"/>
    </source>
</evidence>
<protein>
    <recommendedName>
        <fullName evidence="4">Toxin-antitoxin system YwqK family antitoxin</fullName>
    </recommendedName>
</protein>
<dbReference type="EMBL" id="JACORU010000006">
    <property type="protein sequence ID" value="MBC5766160.1"/>
    <property type="molecule type" value="Genomic_DNA"/>
</dbReference>
<evidence type="ECO:0008006" key="4">
    <source>
        <dbReference type="Google" id="ProtNLM"/>
    </source>
</evidence>
<keyword evidence="1" id="KW-0732">Signal</keyword>
<reference evidence="2" key="1">
    <citation type="submission" date="2020-08" db="EMBL/GenBank/DDBJ databases">
        <title>Ramlibacter sp. GTP1 16S ribosomal RNA gene genome sequencing and assembly.</title>
        <authorList>
            <person name="Kang M."/>
        </authorList>
    </citation>
    <scope>NUCLEOTIDE SEQUENCE</scope>
    <source>
        <strain evidence="2">GTP1</strain>
    </source>
</reference>
<accession>A0A923S378</accession>
<dbReference type="RefSeq" id="WP_187082637.1">
    <property type="nucleotide sequence ID" value="NZ_JACORU010000006.1"/>
</dbReference>
<dbReference type="Proteomes" id="UP000596827">
    <property type="component" value="Unassembled WGS sequence"/>
</dbReference>